<dbReference type="Gene3D" id="3.10.105.10">
    <property type="entry name" value="Dipeptide-binding Protein, Domain 3"/>
    <property type="match status" value="1"/>
</dbReference>
<dbReference type="SUPFAM" id="SSF53850">
    <property type="entry name" value="Periplasmic binding protein-like II"/>
    <property type="match status" value="1"/>
</dbReference>
<dbReference type="GO" id="GO:1904680">
    <property type="term" value="F:peptide transmembrane transporter activity"/>
    <property type="evidence" value="ECO:0007669"/>
    <property type="project" value="TreeGrafter"/>
</dbReference>
<evidence type="ECO:0000256" key="2">
    <source>
        <dbReference type="ARBA" id="ARBA00005695"/>
    </source>
</evidence>
<protein>
    <submittedName>
        <fullName evidence="8">ABC transporter substrate-binding protein</fullName>
    </submittedName>
</protein>
<dbReference type="Pfam" id="PF00496">
    <property type="entry name" value="SBP_bac_5"/>
    <property type="match status" value="1"/>
</dbReference>
<dbReference type="GO" id="GO:0043190">
    <property type="term" value="C:ATP-binding cassette (ABC) transporter complex"/>
    <property type="evidence" value="ECO:0007669"/>
    <property type="project" value="InterPro"/>
</dbReference>
<dbReference type="GO" id="GO:0030313">
    <property type="term" value="C:cell envelope"/>
    <property type="evidence" value="ECO:0007669"/>
    <property type="project" value="UniProtKB-SubCell"/>
</dbReference>
<accession>A0A411YKN6</accession>
<dbReference type="PIRSF" id="PIRSF002741">
    <property type="entry name" value="MppA"/>
    <property type="match status" value="1"/>
</dbReference>
<keyword evidence="9" id="KW-1185">Reference proteome</keyword>
<keyword evidence="3" id="KW-0813">Transport</keyword>
<reference evidence="8 9" key="1">
    <citation type="submission" date="2019-01" db="EMBL/GenBank/DDBJ databases">
        <title>Egibacter rhizosphaerae EGI 80759T.</title>
        <authorList>
            <person name="Chen D.-D."/>
            <person name="Tian Y."/>
            <person name="Jiao J.-Y."/>
            <person name="Zhang X.-T."/>
            <person name="Zhang Y.-G."/>
            <person name="Zhang Y."/>
            <person name="Xiao M."/>
            <person name="Shu W.-S."/>
            <person name="Li W.-J."/>
        </authorList>
    </citation>
    <scope>NUCLEOTIDE SEQUENCE [LARGE SCALE GENOMIC DNA]</scope>
    <source>
        <strain evidence="8 9">EGI 80759</strain>
    </source>
</reference>
<name>A0A411YKN6_9ACTN</name>
<feature type="domain" description="Solute-binding protein family 5" evidence="7">
    <location>
        <begin position="109"/>
        <end position="476"/>
    </location>
</feature>
<dbReference type="PANTHER" id="PTHR30290:SF10">
    <property type="entry name" value="PERIPLASMIC OLIGOPEPTIDE-BINDING PROTEIN-RELATED"/>
    <property type="match status" value="1"/>
</dbReference>
<evidence type="ECO:0000256" key="3">
    <source>
        <dbReference type="ARBA" id="ARBA00022448"/>
    </source>
</evidence>
<evidence type="ECO:0000259" key="7">
    <source>
        <dbReference type="Pfam" id="PF00496"/>
    </source>
</evidence>
<dbReference type="GO" id="GO:0015833">
    <property type="term" value="P:peptide transport"/>
    <property type="evidence" value="ECO:0007669"/>
    <property type="project" value="TreeGrafter"/>
</dbReference>
<feature type="signal peptide" evidence="6">
    <location>
        <begin position="1"/>
        <end position="33"/>
    </location>
</feature>
<sequence length="564" mass="60805">MQPARCRPTRPGRALRPAVAVLAVGLMALVTAAACSGADADPPATEGDPTEPLLEPDTEREADEGPSTLRWAIGEPDAIVPPLARDPDGHRVVDALFDGLIALDDEGRPEPLVADSWRSDEQALAWTFFLDRNARFHDGTPVTSEDVRTSWQAGIRDGEQPPHLGDVIGYDEFARGETDSLEGLSTPNRWTVQVLLDRPRADFPALLAHPALAPVPADRWEHEPEAFARDPLGNGAFELAEPWSPGEFLRLRAADAALLGDGPTELVFRVTDPVTGYVAFQQGRVDVATVPRSALGDALDVFGELSPNGSGSGVTRTAGLEVYALGMNVMTEPFDDVRARRALSFAVDRERIAEIGFEGHADLARGVASREIPTAQSSACPSCVHAPESAERLFDQADLEDLTLWIDRDGGHEPIAEQLADDLAAVGVNLEVRTLEFPDFLTAIEDGTATLFRSGWQAEHPLLSDALIPMLHSRNADGAVATGNPGRYRDEEIDELLDDAMAALDPEERAELFGRAERLALGRDMAFVPLVAPLQRLVVGERVAGGFDPGPDGRVDLRELSLQP</sequence>
<proteinExistence type="inferred from homology"/>
<keyword evidence="4 6" id="KW-0732">Signal</keyword>
<evidence type="ECO:0000256" key="4">
    <source>
        <dbReference type="ARBA" id="ARBA00022729"/>
    </source>
</evidence>
<evidence type="ECO:0000313" key="8">
    <source>
        <dbReference type="EMBL" id="QBI21755.1"/>
    </source>
</evidence>
<feature type="compositionally biased region" description="Acidic residues" evidence="5">
    <location>
        <begin position="54"/>
        <end position="64"/>
    </location>
</feature>
<dbReference type="AlphaFoldDB" id="A0A411YKN6"/>
<feature type="chain" id="PRO_5038819885" evidence="6">
    <location>
        <begin position="34"/>
        <end position="564"/>
    </location>
</feature>
<dbReference type="InterPro" id="IPR000914">
    <property type="entry name" value="SBP_5_dom"/>
</dbReference>
<dbReference type="GO" id="GO:0042597">
    <property type="term" value="C:periplasmic space"/>
    <property type="evidence" value="ECO:0007669"/>
    <property type="project" value="UniProtKB-ARBA"/>
</dbReference>
<dbReference type="InterPro" id="IPR039424">
    <property type="entry name" value="SBP_5"/>
</dbReference>
<evidence type="ECO:0000256" key="6">
    <source>
        <dbReference type="SAM" id="SignalP"/>
    </source>
</evidence>
<dbReference type="CDD" id="cd00995">
    <property type="entry name" value="PBP2_NikA_DppA_OppA_like"/>
    <property type="match status" value="1"/>
</dbReference>
<comment type="similarity">
    <text evidence="2">Belongs to the bacterial solute-binding protein 5 family.</text>
</comment>
<evidence type="ECO:0000256" key="1">
    <source>
        <dbReference type="ARBA" id="ARBA00004196"/>
    </source>
</evidence>
<evidence type="ECO:0000256" key="5">
    <source>
        <dbReference type="SAM" id="MobiDB-lite"/>
    </source>
</evidence>
<organism evidence="8 9">
    <name type="scientific">Egibacter rhizosphaerae</name>
    <dbReference type="NCBI Taxonomy" id="1670831"/>
    <lineage>
        <taxon>Bacteria</taxon>
        <taxon>Bacillati</taxon>
        <taxon>Actinomycetota</taxon>
        <taxon>Nitriliruptoria</taxon>
        <taxon>Egibacterales</taxon>
        <taxon>Egibacteraceae</taxon>
        <taxon>Egibacter</taxon>
    </lineage>
</organism>
<dbReference type="Gene3D" id="3.40.190.10">
    <property type="entry name" value="Periplasmic binding protein-like II"/>
    <property type="match status" value="1"/>
</dbReference>
<feature type="region of interest" description="Disordered" evidence="5">
    <location>
        <begin position="38"/>
        <end position="65"/>
    </location>
</feature>
<dbReference type="PANTHER" id="PTHR30290">
    <property type="entry name" value="PERIPLASMIC BINDING COMPONENT OF ABC TRANSPORTER"/>
    <property type="match status" value="1"/>
</dbReference>
<dbReference type="OrthoDB" id="9046151at2"/>
<dbReference type="Gene3D" id="3.90.76.10">
    <property type="entry name" value="Dipeptide-binding Protein, Domain 1"/>
    <property type="match status" value="1"/>
</dbReference>
<dbReference type="KEGG" id="erz:ER308_20800"/>
<comment type="subcellular location">
    <subcellularLocation>
        <location evidence="1">Cell envelope</location>
    </subcellularLocation>
</comment>
<dbReference type="InterPro" id="IPR030678">
    <property type="entry name" value="Peptide/Ni-bd"/>
</dbReference>
<dbReference type="EMBL" id="CP036402">
    <property type="protein sequence ID" value="QBI21755.1"/>
    <property type="molecule type" value="Genomic_DNA"/>
</dbReference>
<evidence type="ECO:0000313" key="9">
    <source>
        <dbReference type="Proteomes" id="UP000291469"/>
    </source>
</evidence>
<gene>
    <name evidence="8" type="ORF">ER308_20800</name>
</gene>
<dbReference type="RefSeq" id="WP_131156747.1">
    <property type="nucleotide sequence ID" value="NZ_CP036402.1"/>
</dbReference>
<dbReference type="Proteomes" id="UP000291469">
    <property type="component" value="Chromosome"/>
</dbReference>
<dbReference type="PROSITE" id="PS51257">
    <property type="entry name" value="PROKAR_LIPOPROTEIN"/>
    <property type="match status" value="1"/>
</dbReference>